<protein>
    <recommendedName>
        <fullName evidence="4">Tail fiber protein</fullName>
    </recommendedName>
</protein>
<evidence type="ECO:0000313" key="3">
    <source>
        <dbReference type="Proteomes" id="UP001589828"/>
    </source>
</evidence>
<dbReference type="EMBL" id="JBHLTS010000021">
    <property type="protein sequence ID" value="MFC0514514.1"/>
    <property type="molecule type" value="Genomic_DNA"/>
</dbReference>
<evidence type="ECO:0008006" key="4">
    <source>
        <dbReference type="Google" id="ProtNLM"/>
    </source>
</evidence>
<gene>
    <name evidence="2" type="ORF">ACFFGT_09890</name>
</gene>
<name>A0ABV6L4Y3_9SPHI</name>
<dbReference type="Proteomes" id="UP001589828">
    <property type="component" value="Unassembled WGS sequence"/>
</dbReference>
<organism evidence="2 3">
    <name type="scientific">Mucilaginibacter angelicae</name>
    <dbReference type="NCBI Taxonomy" id="869718"/>
    <lineage>
        <taxon>Bacteria</taxon>
        <taxon>Pseudomonadati</taxon>
        <taxon>Bacteroidota</taxon>
        <taxon>Sphingobacteriia</taxon>
        <taxon>Sphingobacteriales</taxon>
        <taxon>Sphingobacteriaceae</taxon>
        <taxon>Mucilaginibacter</taxon>
    </lineage>
</organism>
<evidence type="ECO:0000256" key="1">
    <source>
        <dbReference type="SAM" id="MobiDB-lite"/>
    </source>
</evidence>
<feature type="compositionally biased region" description="Polar residues" evidence="1">
    <location>
        <begin position="107"/>
        <end position="120"/>
    </location>
</feature>
<feature type="compositionally biased region" description="Gly residues" evidence="1">
    <location>
        <begin position="85"/>
        <end position="103"/>
    </location>
</feature>
<reference evidence="2 3" key="1">
    <citation type="submission" date="2024-09" db="EMBL/GenBank/DDBJ databases">
        <authorList>
            <person name="Sun Q."/>
            <person name="Mori K."/>
        </authorList>
    </citation>
    <scope>NUCLEOTIDE SEQUENCE [LARGE SCALE GENOMIC DNA]</scope>
    <source>
        <strain evidence="2 3">NCAIM B.02415</strain>
    </source>
</reference>
<comment type="caution">
    <text evidence="2">The sequence shown here is derived from an EMBL/GenBank/DDBJ whole genome shotgun (WGS) entry which is preliminary data.</text>
</comment>
<proteinExistence type="predicted"/>
<dbReference type="RefSeq" id="WP_377022362.1">
    <property type="nucleotide sequence ID" value="NZ_JBHLTS010000021.1"/>
</dbReference>
<accession>A0ABV6L4Y3</accession>
<feature type="region of interest" description="Disordered" evidence="1">
    <location>
        <begin position="80"/>
        <end position="120"/>
    </location>
</feature>
<keyword evidence="3" id="KW-1185">Reference proteome</keyword>
<evidence type="ECO:0000313" key="2">
    <source>
        <dbReference type="EMBL" id="MFC0514514.1"/>
    </source>
</evidence>
<sequence length="387" mass="40101">MASRLTLKGFFTRGAKPTAGQFASWIDSFWHKDEDTIPVEKIAGLSTVLAEKASVSDVDNEASTRSAVDNDLQNQIGELLANGAGQPGPQGPAGPGIPAGGSDGQVLSKSGSTDFSTQWTDPATGVVKASTEELNAGTNDTKFATPAGLASSAYLDQSGSKNYVVAGGTDTYTGAVAPAISNYVTGSTFNVRFTNANTGHATLNLNSLGALPIKKNVSTALAANDITAGACISLMYDGALDAFQIIGTFPQTIPPVSSGEKIVTVQSDGVHTDYALIDQIPPAGALTSANWSSGSATANGTPGQFTYDSNYRYDCIGVNTWKRSPFLGGAILDEYLAGIDDTTGDKTSAELNTTYSVAVIGQKVWGTNNLYIKKTATVWQKIPATIA</sequence>